<keyword evidence="1" id="KW-1133">Transmembrane helix</keyword>
<feature type="domain" description="Sulfatase N-terminal" evidence="2">
    <location>
        <begin position="251"/>
        <end position="529"/>
    </location>
</feature>
<dbReference type="AlphaFoldDB" id="A0AB35WRF0"/>
<keyword evidence="4" id="KW-1185">Reference proteome</keyword>
<feature type="transmembrane region" description="Helical" evidence="1">
    <location>
        <begin position="42"/>
        <end position="63"/>
    </location>
</feature>
<reference evidence="3 4" key="1">
    <citation type="submission" date="2024-01" db="EMBL/GenBank/DDBJ databases">
        <title>Unpublished Manusciprt.</title>
        <authorList>
            <person name="Duman M."/>
            <person name="Valdes E.G."/>
            <person name="Ajmi N."/>
            <person name="Altun S."/>
            <person name="Saticioglu I.B."/>
        </authorList>
    </citation>
    <scope>NUCLEOTIDE SEQUENCE [LARGE SCALE GENOMIC DNA]</scope>
    <source>
        <strain evidence="3 4">120P</strain>
    </source>
</reference>
<dbReference type="EMBL" id="JAZDQP010000003">
    <property type="protein sequence ID" value="MEE1865994.1"/>
    <property type="molecule type" value="Genomic_DNA"/>
</dbReference>
<keyword evidence="3" id="KW-0378">Hydrolase</keyword>
<dbReference type="Proteomes" id="UP001307839">
    <property type="component" value="Unassembled WGS sequence"/>
</dbReference>
<dbReference type="PANTHER" id="PTHR43751:SF3">
    <property type="entry name" value="SULFATASE N-TERMINAL DOMAIN-CONTAINING PROTEIN"/>
    <property type="match status" value="1"/>
</dbReference>
<gene>
    <name evidence="3" type="ORF">V0R53_06255</name>
</gene>
<feature type="transmembrane region" description="Helical" evidence="1">
    <location>
        <begin position="130"/>
        <end position="150"/>
    </location>
</feature>
<name>A0AB35WRF0_9PSED</name>
<evidence type="ECO:0000256" key="1">
    <source>
        <dbReference type="SAM" id="Phobius"/>
    </source>
</evidence>
<dbReference type="GO" id="GO:0016787">
    <property type="term" value="F:hydrolase activity"/>
    <property type="evidence" value="ECO:0007669"/>
    <property type="project" value="UniProtKB-KW"/>
</dbReference>
<dbReference type="PANTHER" id="PTHR43751">
    <property type="entry name" value="SULFATASE"/>
    <property type="match status" value="1"/>
</dbReference>
<accession>A0AB35WRF0</accession>
<dbReference type="Gene3D" id="3.40.720.10">
    <property type="entry name" value="Alkaline Phosphatase, subunit A"/>
    <property type="match status" value="1"/>
</dbReference>
<feature type="transmembrane region" description="Helical" evidence="1">
    <location>
        <begin position="6"/>
        <end position="30"/>
    </location>
</feature>
<comment type="caution">
    <text evidence="3">The sequence shown here is derived from an EMBL/GenBank/DDBJ whole genome shotgun (WGS) entry which is preliminary data.</text>
</comment>
<feature type="transmembrane region" description="Helical" evidence="1">
    <location>
        <begin position="170"/>
        <end position="188"/>
    </location>
</feature>
<evidence type="ECO:0000313" key="4">
    <source>
        <dbReference type="Proteomes" id="UP001307839"/>
    </source>
</evidence>
<dbReference type="Pfam" id="PF00884">
    <property type="entry name" value="Sulfatase"/>
    <property type="match status" value="1"/>
</dbReference>
<proteinExistence type="predicted"/>
<keyword evidence="1" id="KW-0812">Transmembrane</keyword>
<protein>
    <submittedName>
        <fullName evidence="3">Sulfatase-like hydrolase/transferase</fullName>
    </submittedName>
</protein>
<dbReference type="RefSeq" id="WP_330079078.1">
    <property type="nucleotide sequence ID" value="NZ_JAZDCU010000003.1"/>
</dbReference>
<evidence type="ECO:0000259" key="2">
    <source>
        <dbReference type="Pfam" id="PF00884"/>
    </source>
</evidence>
<dbReference type="InterPro" id="IPR000917">
    <property type="entry name" value="Sulfatase_N"/>
</dbReference>
<dbReference type="InterPro" id="IPR017850">
    <property type="entry name" value="Alkaline_phosphatase_core_sf"/>
</dbReference>
<keyword evidence="1" id="KW-0472">Membrane</keyword>
<evidence type="ECO:0000313" key="3">
    <source>
        <dbReference type="EMBL" id="MEE1865994.1"/>
    </source>
</evidence>
<feature type="transmembrane region" description="Helical" evidence="1">
    <location>
        <begin position="69"/>
        <end position="87"/>
    </location>
</feature>
<dbReference type="SUPFAM" id="SSF53649">
    <property type="entry name" value="Alkaline phosphatase-like"/>
    <property type="match status" value="1"/>
</dbReference>
<sequence length="628" mass="70308">MWKRPYLLNITLLLAVSLLLVPKIILIEFFSYRWIDTGAASVFLFLLQDVLLAAVIYLAAVALIKRNKYYFFAVSFFTGVVLLGLLVDMRVRQLWLKPLDLQLIQYSLENSSNLLSGAEIFFKQSSGFGYTFRFILFVVFLAYLGTWSLVGLATYKLPRNSSVAPAKKGNYATAFAALLVSLFLWSIYAGDVRYDLNKNILVNPLVATLRSSISLTANPHKALPGFEQPAYPLSAINTVQKLHTQPLPEFKNLVYIVLESVRWNSIFGPGVKTAEQYPTFEKLAQEGMLFKSYVSVPHSSKGYYSIFTGLHAYPDIEIKEAMHLYQPSIIHELKKRKNMESVAFSSLFLQFENMDGFLSSIGVPNAHAVADMIPNTTNAQNNNSFGESDEHLFSPSASHLAGINKQGKGFVALYFPMAAHYPYNCSNDPAPEAAIGQYEACIAKTDTLLGDMLETFDQAGILDSTLFVLVGDHGESFGEHGVFIHNSSMHEEEVTVPLIFWAKGNVLPKNTSSTSHQVDIAPTIADFFGLTDAAINVQGVSLLRAQEKRAYFMSTFFDQLSSALVEHPYKYIYEYSSDTITKYNIEVDPHEKVPHPVIGDEFTAIKNRLLSFNLYQKSMFEKAPEQPE</sequence>
<organism evidence="3 4">
    <name type="scientific">Pseudomonas auratipiscis</name>
    <dbReference type="NCBI Taxonomy" id="3115853"/>
    <lineage>
        <taxon>Bacteria</taxon>
        <taxon>Pseudomonadati</taxon>
        <taxon>Pseudomonadota</taxon>
        <taxon>Gammaproteobacteria</taxon>
        <taxon>Pseudomonadales</taxon>
        <taxon>Pseudomonadaceae</taxon>
        <taxon>Pseudomonas</taxon>
    </lineage>
</organism>
<dbReference type="InterPro" id="IPR052701">
    <property type="entry name" value="GAG_Ulvan_Degrading_Sulfatases"/>
</dbReference>